<accession>A0ABS9MSU9</accession>
<dbReference type="Proteomes" id="UP001297600">
    <property type="component" value="Unassembled WGS sequence"/>
</dbReference>
<comment type="subunit">
    <text evidence="8 10">Heterodimer of an alpha and a beta chain.</text>
</comment>
<evidence type="ECO:0000256" key="1">
    <source>
        <dbReference type="ARBA" id="ARBA00010529"/>
    </source>
</evidence>
<comment type="function">
    <text evidence="8 10">This protein is one of the two subunits of integration host factor, a specific DNA-binding protein that functions in genetic recombination as well as in transcriptional and translational control.</text>
</comment>
<sequence length="114" mass="12521">MSIKDNKPEAQVGATMTKADLVDVLFDRMGLSKREAKLLVDVFFDEIRTRLEMGSAVKLSGFGNFQLRDKSQRPGRNPKTGQDIAITARRVVTFHASAKLREAVLAGCPARSGD</sequence>
<dbReference type="InterPro" id="IPR010992">
    <property type="entry name" value="IHF-like_DNA-bd_dom_sf"/>
</dbReference>
<dbReference type="PANTHER" id="PTHR33175">
    <property type="entry name" value="DNA-BINDING PROTEIN HU"/>
    <property type="match status" value="1"/>
</dbReference>
<evidence type="ECO:0000256" key="5">
    <source>
        <dbReference type="ARBA" id="ARBA00023125"/>
    </source>
</evidence>
<dbReference type="InterPro" id="IPR020816">
    <property type="entry name" value="Histone-like_DNA-bd_CS"/>
</dbReference>
<evidence type="ECO:0000256" key="10">
    <source>
        <dbReference type="RuleBase" id="RU004485"/>
    </source>
</evidence>
<keyword evidence="7 8" id="KW-0233">DNA recombination</keyword>
<dbReference type="PRINTS" id="PR01727">
    <property type="entry name" value="DNABINDINGHU"/>
</dbReference>
<evidence type="ECO:0000256" key="9">
    <source>
        <dbReference type="RuleBase" id="RU003939"/>
    </source>
</evidence>
<dbReference type="NCBIfam" id="NF001401">
    <property type="entry name" value="PRK00285.1"/>
    <property type="match status" value="1"/>
</dbReference>
<keyword evidence="5 8" id="KW-0238">DNA-binding</keyword>
<name>A0ABS9MSU9_9BURK</name>
<gene>
    <name evidence="8" type="primary">ihfA</name>
    <name evidence="8" type="synonym">himA</name>
    <name evidence="11" type="ORF">MAF45_09685</name>
</gene>
<dbReference type="NCBIfam" id="TIGR00987">
    <property type="entry name" value="himA"/>
    <property type="match status" value="1"/>
</dbReference>
<dbReference type="Pfam" id="PF00216">
    <property type="entry name" value="Bac_DNA_binding"/>
    <property type="match status" value="1"/>
</dbReference>
<evidence type="ECO:0000256" key="7">
    <source>
        <dbReference type="ARBA" id="ARBA00023172"/>
    </source>
</evidence>
<dbReference type="SUPFAM" id="SSF47729">
    <property type="entry name" value="IHF-like DNA-binding proteins"/>
    <property type="match status" value="1"/>
</dbReference>
<dbReference type="SMART" id="SM00411">
    <property type="entry name" value="BHL"/>
    <property type="match status" value="1"/>
</dbReference>
<evidence type="ECO:0000256" key="6">
    <source>
        <dbReference type="ARBA" id="ARBA00023163"/>
    </source>
</evidence>
<evidence type="ECO:0000256" key="8">
    <source>
        <dbReference type="HAMAP-Rule" id="MF_00380"/>
    </source>
</evidence>
<organism evidence="11 12">
    <name type="scientific">Mesosutterella porci</name>
    <dbReference type="NCBI Taxonomy" id="2915351"/>
    <lineage>
        <taxon>Bacteria</taxon>
        <taxon>Pseudomonadati</taxon>
        <taxon>Pseudomonadota</taxon>
        <taxon>Betaproteobacteria</taxon>
        <taxon>Burkholderiales</taxon>
        <taxon>Sutterellaceae</taxon>
        <taxon>Mesosutterella</taxon>
    </lineage>
</organism>
<dbReference type="PROSITE" id="PS00045">
    <property type="entry name" value="HISTONE_LIKE"/>
    <property type="match status" value="1"/>
</dbReference>
<keyword evidence="3 8" id="KW-0810">Translation regulation</keyword>
<reference evidence="11 12" key="1">
    <citation type="submission" date="2022-02" db="EMBL/GenBank/DDBJ databases">
        <title>Mesosutterella porci, a novel member of the family Sutterellaceae from pig feces.</title>
        <authorList>
            <person name="Wylensek D."/>
            <person name="Clavel T."/>
        </authorList>
    </citation>
    <scope>NUCLEOTIDE SEQUENCE [LARGE SCALE GENOMIC DNA]</scope>
    <source>
        <strain evidence="12">oilRF-744-wt-GAM-9</strain>
    </source>
</reference>
<dbReference type="CDD" id="cd13835">
    <property type="entry name" value="IHF_A"/>
    <property type="match status" value="1"/>
</dbReference>
<proteinExistence type="inferred from homology"/>
<keyword evidence="4 8" id="KW-0805">Transcription regulation</keyword>
<evidence type="ECO:0000313" key="12">
    <source>
        <dbReference type="Proteomes" id="UP001297600"/>
    </source>
</evidence>
<keyword evidence="12" id="KW-1185">Reference proteome</keyword>
<dbReference type="HAMAP" id="MF_00380">
    <property type="entry name" value="IHF_alpha"/>
    <property type="match status" value="1"/>
</dbReference>
<dbReference type="PANTHER" id="PTHR33175:SF2">
    <property type="entry name" value="INTEGRATION HOST FACTOR SUBUNIT ALPHA"/>
    <property type="match status" value="1"/>
</dbReference>
<dbReference type="RefSeq" id="WP_237980147.1">
    <property type="nucleotide sequence ID" value="NZ_JAKNCT010000012.1"/>
</dbReference>
<evidence type="ECO:0000256" key="3">
    <source>
        <dbReference type="ARBA" id="ARBA00022845"/>
    </source>
</evidence>
<evidence type="ECO:0000256" key="2">
    <source>
        <dbReference type="ARBA" id="ARBA00018329"/>
    </source>
</evidence>
<keyword evidence="6 8" id="KW-0804">Transcription</keyword>
<comment type="similarity">
    <text evidence="1 8 9">Belongs to the bacterial histone-like protein family.</text>
</comment>
<dbReference type="InterPro" id="IPR000119">
    <property type="entry name" value="Hist_DNA-bd"/>
</dbReference>
<dbReference type="Gene3D" id="4.10.520.10">
    <property type="entry name" value="IHF-like DNA-binding proteins"/>
    <property type="match status" value="1"/>
</dbReference>
<evidence type="ECO:0000256" key="4">
    <source>
        <dbReference type="ARBA" id="ARBA00023015"/>
    </source>
</evidence>
<dbReference type="InterPro" id="IPR005684">
    <property type="entry name" value="IHF_alpha"/>
</dbReference>
<comment type="caution">
    <text evidence="11">The sequence shown here is derived from an EMBL/GenBank/DDBJ whole genome shotgun (WGS) entry which is preliminary data.</text>
</comment>
<dbReference type="EMBL" id="JAKNCT010000012">
    <property type="protein sequence ID" value="MCG5031708.1"/>
    <property type="molecule type" value="Genomic_DNA"/>
</dbReference>
<evidence type="ECO:0000313" key="11">
    <source>
        <dbReference type="EMBL" id="MCG5031708.1"/>
    </source>
</evidence>
<protein>
    <recommendedName>
        <fullName evidence="2 8">Integration host factor subunit alpha</fullName>
        <shortName evidence="8">IHF-alpha</shortName>
    </recommendedName>
</protein>